<dbReference type="PANTHER" id="PTHR46233">
    <property type="entry name" value="HYDROXYACYLGLUTATHIONE HYDROLASE GLOC"/>
    <property type="match status" value="1"/>
</dbReference>
<dbReference type="AlphaFoldDB" id="W3XFE7"/>
<keyword evidence="3" id="KW-0378">Hydrolase</keyword>
<feature type="chain" id="PRO_5004835768" description="Metallo-beta-lactamase domain-containing protein" evidence="5">
    <location>
        <begin position="27"/>
        <end position="353"/>
    </location>
</feature>
<keyword evidence="4" id="KW-0862">Zinc</keyword>
<dbReference type="OMA" id="FQDQCIT"/>
<dbReference type="InParanoid" id="W3XFE7"/>
<proteinExistence type="predicted"/>
<dbReference type="Proteomes" id="UP000030651">
    <property type="component" value="Unassembled WGS sequence"/>
</dbReference>
<dbReference type="InterPro" id="IPR001279">
    <property type="entry name" value="Metallo-B-lactamas"/>
</dbReference>
<feature type="signal peptide" evidence="5">
    <location>
        <begin position="1"/>
        <end position="26"/>
    </location>
</feature>
<dbReference type="InterPro" id="IPR051453">
    <property type="entry name" value="MBL_Glyoxalase_II"/>
</dbReference>
<dbReference type="STRING" id="1229662.W3XFE7"/>
<organism evidence="7 8">
    <name type="scientific">Pestalotiopsis fici (strain W106-1 / CGMCC3.15140)</name>
    <dbReference type="NCBI Taxonomy" id="1229662"/>
    <lineage>
        <taxon>Eukaryota</taxon>
        <taxon>Fungi</taxon>
        <taxon>Dikarya</taxon>
        <taxon>Ascomycota</taxon>
        <taxon>Pezizomycotina</taxon>
        <taxon>Sordariomycetes</taxon>
        <taxon>Xylariomycetidae</taxon>
        <taxon>Amphisphaeriales</taxon>
        <taxon>Sporocadaceae</taxon>
        <taxon>Pestalotiopsis</taxon>
    </lineage>
</organism>
<comment type="cofactor">
    <cofactor evidence="1">
        <name>Zn(2+)</name>
        <dbReference type="ChEBI" id="CHEBI:29105"/>
    </cofactor>
</comment>
<dbReference type="GeneID" id="19267783"/>
<dbReference type="RefSeq" id="XP_007829542.1">
    <property type="nucleotide sequence ID" value="XM_007831351.1"/>
</dbReference>
<gene>
    <name evidence="7" type="ORF">PFICI_02770</name>
</gene>
<dbReference type="GO" id="GO:0046872">
    <property type="term" value="F:metal ion binding"/>
    <property type="evidence" value="ECO:0007669"/>
    <property type="project" value="UniProtKB-KW"/>
</dbReference>
<reference evidence="8" key="1">
    <citation type="journal article" date="2015" name="BMC Genomics">
        <title>Genomic and transcriptomic analysis of the endophytic fungus Pestalotiopsis fici reveals its lifestyle and high potential for synthesis of natural products.</title>
        <authorList>
            <person name="Wang X."/>
            <person name="Zhang X."/>
            <person name="Liu L."/>
            <person name="Xiang M."/>
            <person name="Wang W."/>
            <person name="Sun X."/>
            <person name="Che Y."/>
            <person name="Guo L."/>
            <person name="Liu G."/>
            <person name="Guo L."/>
            <person name="Wang C."/>
            <person name="Yin W.B."/>
            <person name="Stadler M."/>
            <person name="Zhang X."/>
            <person name="Liu X."/>
        </authorList>
    </citation>
    <scope>NUCLEOTIDE SEQUENCE [LARGE SCALE GENOMIC DNA]</scope>
    <source>
        <strain evidence="8">W106-1 / CGMCC3.15140</strain>
    </source>
</reference>
<protein>
    <recommendedName>
        <fullName evidence="6">Metallo-beta-lactamase domain-containing protein</fullName>
    </recommendedName>
</protein>
<dbReference type="SMART" id="SM00849">
    <property type="entry name" value="Lactamase_B"/>
    <property type="match status" value="1"/>
</dbReference>
<dbReference type="InterPro" id="IPR036866">
    <property type="entry name" value="RibonucZ/Hydroxyglut_hydro"/>
</dbReference>
<dbReference type="EMBL" id="KI912110">
    <property type="protein sequence ID" value="ETS84745.1"/>
    <property type="molecule type" value="Genomic_DNA"/>
</dbReference>
<keyword evidence="5" id="KW-0732">Signal</keyword>
<name>W3XFE7_PESFW</name>
<dbReference type="HOGENOM" id="CLU_066441_0_0_1"/>
<dbReference type="Gene3D" id="3.60.15.10">
    <property type="entry name" value="Ribonuclease Z/Hydroxyacylglutathione hydrolase-like"/>
    <property type="match status" value="1"/>
</dbReference>
<keyword evidence="8" id="KW-1185">Reference proteome</keyword>
<evidence type="ECO:0000256" key="3">
    <source>
        <dbReference type="ARBA" id="ARBA00022801"/>
    </source>
</evidence>
<dbReference type="PANTHER" id="PTHR46233:SF3">
    <property type="entry name" value="HYDROXYACYLGLUTATHIONE HYDROLASE GLOC"/>
    <property type="match status" value="1"/>
</dbReference>
<evidence type="ECO:0000256" key="5">
    <source>
        <dbReference type="SAM" id="SignalP"/>
    </source>
</evidence>
<evidence type="ECO:0000313" key="8">
    <source>
        <dbReference type="Proteomes" id="UP000030651"/>
    </source>
</evidence>
<dbReference type="GO" id="GO:0016787">
    <property type="term" value="F:hydrolase activity"/>
    <property type="evidence" value="ECO:0007669"/>
    <property type="project" value="UniProtKB-KW"/>
</dbReference>
<evidence type="ECO:0000313" key="7">
    <source>
        <dbReference type="EMBL" id="ETS84745.1"/>
    </source>
</evidence>
<dbReference type="Pfam" id="PF00753">
    <property type="entry name" value="Lactamase_B"/>
    <property type="match status" value="1"/>
</dbReference>
<accession>W3XFE7</accession>
<evidence type="ECO:0000256" key="2">
    <source>
        <dbReference type="ARBA" id="ARBA00022723"/>
    </source>
</evidence>
<sequence>MRPTKSLCSRSLALAAFLSSITPCLAGYGATTNFTTWFNITSYPEEQAANVSTYLYEALSTAGDDLYTFAAHRCILGQAYPELSDLQQVDGFVQPTRAFDSVFFIGSSYVSSWIIDTGDGLVLIDTQDNPEEAAGVIVPGLEYLGYSGSDIVAVIITHEHADHYGGARYLQETFDVPVYASAVAWDGMAADPIAPAGLVPPVRNLTIDDGQDLTFGNTTFSFVLTPGHTPGTLSFFFDVYDGGAPHVAAIYGGGGIPSNATAKDQQIASFAKFGERAAARGADTLLAPHQTQDNALYNFDILRHRAAFYNVSDGGNTPKNPFVLGNEAYLRYLKTMALCVRIEAARIGQYLSA</sequence>
<dbReference type="OrthoDB" id="449487at2759"/>
<dbReference type="eggNOG" id="KOG0813">
    <property type="taxonomic scope" value="Eukaryota"/>
</dbReference>
<feature type="domain" description="Metallo-beta-lactamase" evidence="6">
    <location>
        <begin position="109"/>
        <end position="289"/>
    </location>
</feature>
<evidence type="ECO:0000256" key="1">
    <source>
        <dbReference type="ARBA" id="ARBA00001947"/>
    </source>
</evidence>
<dbReference type="CDD" id="cd16280">
    <property type="entry name" value="metallo-hydrolase-like_MBL-fold"/>
    <property type="match status" value="1"/>
</dbReference>
<dbReference type="SUPFAM" id="SSF56281">
    <property type="entry name" value="Metallo-hydrolase/oxidoreductase"/>
    <property type="match status" value="1"/>
</dbReference>
<evidence type="ECO:0000256" key="4">
    <source>
        <dbReference type="ARBA" id="ARBA00022833"/>
    </source>
</evidence>
<dbReference type="KEGG" id="pfy:PFICI_02770"/>
<keyword evidence="2" id="KW-0479">Metal-binding</keyword>
<evidence type="ECO:0000259" key="6">
    <source>
        <dbReference type="SMART" id="SM00849"/>
    </source>
</evidence>